<accession>A0A8J2KIE1</accession>
<evidence type="ECO:0000313" key="2">
    <source>
        <dbReference type="Proteomes" id="UP000708208"/>
    </source>
</evidence>
<evidence type="ECO:0000313" key="1">
    <source>
        <dbReference type="EMBL" id="CAG7818626.1"/>
    </source>
</evidence>
<name>A0A8J2KIE1_9HEXA</name>
<reference evidence="1" key="1">
    <citation type="submission" date="2021-06" db="EMBL/GenBank/DDBJ databases">
        <authorList>
            <person name="Hodson N. C."/>
            <person name="Mongue J. A."/>
            <person name="Jaron S. K."/>
        </authorList>
    </citation>
    <scope>NUCLEOTIDE SEQUENCE</scope>
</reference>
<protein>
    <submittedName>
        <fullName evidence="1">Uncharacterized protein</fullName>
    </submittedName>
</protein>
<proteinExistence type="predicted"/>
<sequence length="80" mass="9435">MDLKKLPNLKYHIRRNHSNSAFSEVKEDRNVLVEPKGRKGPERLQGKKEKKVVRGKCLNKKNHSNILKTYANLFNMRAKY</sequence>
<keyword evidence="2" id="KW-1185">Reference proteome</keyword>
<dbReference type="AlphaFoldDB" id="A0A8J2KIE1"/>
<gene>
    <name evidence="1" type="ORF">AFUS01_LOCUS29116</name>
</gene>
<organism evidence="1 2">
    <name type="scientific">Allacma fusca</name>
    <dbReference type="NCBI Taxonomy" id="39272"/>
    <lineage>
        <taxon>Eukaryota</taxon>
        <taxon>Metazoa</taxon>
        <taxon>Ecdysozoa</taxon>
        <taxon>Arthropoda</taxon>
        <taxon>Hexapoda</taxon>
        <taxon>Collembola</taxon>
        <taxon>Symphypleona</taxon>
        <taxon>Sminthuridae</taxon>
        <taxon>Allacma</taxon>
    </lineage>
</organism>
<dbReference type="EMBL" id="CAJVCH010425803">
    <property type="protein sequence ID" value="CAG7818626.1"/>
    <property type="molecule type" value="Genomic_DNA"/>
</dbReference>
<comment type="caution">
    <text evidence="1">The sequence shown here is derived from an EMBL/GenBank/DDBJ whole genome shotgun (WGS) entry which is preliminary data.</text>
</comment>
<dbReference type="Proteomes" id="UP000708208">
    <property type="component" value="Unassembled WGS sequence"/>
</dbReference>